<dbReference type="CDD" id="cd19438">
    <property type="entry name" value="lipocalin_Blc-like"/>
    <property type="match status" value="1"/>
</dbReference>
<dbReference type="HOGENOM" id="CLU_068449_3_1_4"/>
<protein>
    <recommendedName>
        <fullName evidence="2">Outer membrane lipoprotein Blc</fullName>
    </recommendedName>
</protein>
<keyword evidence="2" id="KW-0998">Cell outer membrane</keyword>
<dbReference type="GO" id="GO:0006950">
    <property type="term" value="P:response to stress"/>
    <property type="evidence" value="ECO:0007669"/>
    <property type="project" value="UniProtKB-ARBA"/>
</dbReference>
<dbReference type="InterPro" id="IPR012674">
    <property type="entry name" value="Calycin"/>
</dbReference>
<dbReference type="RefSeq" id="WP_003815273.1">
    <property type="nucleotide sequence ID" value="NC_019382.1"/>
</dbReference>
<dbReference type="InterPro" id="IPR022272">
    <property type="entry name" value="Lipocalin_CS"/>
</dbReference>
<dbReference type="InterPro" id="IPR002446">
    <property type="entry name" value="Lipocalin_bac"/>
</dbReference>
<dbReference type="GO" id="GO:0009279">
    <property type="term" value="C:cell outer membrane"/>
    <property type="evidence" value="ECO:0007669"/>
    <property type="project" value="UniProtKB-SubCell"/>
</dbReference>
<dbReference type="InterPro" id="IPR000566">
    <property type="entry name" value="Lipocln_cytosolic_FA-bd_dom"/>
</dbReference>
<evidence type="ECO:0000259" key="3">
    <source>
        <dbReference type="Pfam" id="PF08212"/>
    </source>
</evidence>
<name>A0A0C6PCB9_BORBO</name>
<comment type="function">
    <text evidence="2">Involved in the storage or transport of lipids necessary for membrane maintenance under stressful conditions. Displays a binding preference for lysophospholipids.</text>
</comment>
<comment type="similarity">
    <text evidence="1 2">Belongs to the calycin superfamily. Lipocalin family.</text>
</comment>
<dbReference type="EMBL" id="HE965806">
    <property type="protein sequence ID" value="CCJ55775.1"/>
    <property type="molecule type" value="Genomic_DNA"/>
</dbReference>
<dbReference type="PRINTS" id="PR01171">
    <property type="entry name" value="BCTLIPOCALIN"/>
</dbReference>
<feature type="chain" id="PRO_5013436910" description="Outer membrane lipoprotein Blc" evidence="2">
    <location>
        <begin position="20"/>
        <end position="172"/>
    </location>
</feature>
<dbReference type="Proteomes" id="UP000007564">
    <property type="component" value="Chromosome"/>
</dbReference>
<reference evidence="4 5" key="1">
    <citation type="journal article" date="2012" name="BMC Genomics">
        <title>Comparative genomics of the classical Bordetella subspecies: the evolution and exchange of virulence-associated diversity amongst closely related pathogens.</title>
        <authorList>
            <person name="Park J."/>
            <person name="Zhang Y."/>
            <person name="Buboltz A.M."/>
            <person name="Zhang X."/>
            <person name="Schuster S.C."/>
            <person name="Ahuja U."/>
            <person name="Liu M."/>
            <person name="Miller J.F."/>
            <person name="Sebaihia M."/>
            <person name="Bentley S.D."/>
            <person name="Parkhill J."/>
            <person name="Harvill E.T."/>
        </authorList>
    </citation>
    <scope>NUCLEOTIDE SEQUENCE [LARGE SCALE GENOMIC DNA]</scope>
    <source>
        <strain evidence="4 5">253</strain>
    </source>
</reference>
<dbReference type="AlphaFoldDB" id="A0A0C6PCB9"/>
<dbReference type="InterPro" id="IPR047202">
    <property type="entry name" value="Lipocalin_Blc-like_dom"/>
</dbReference>
<dbReference type="PIRSF" id="PIRSF036893">
    <property type="entry name" value="Lipocalin_ApoD"/>
    <property type="match status" value="1"/>
</dbReference>
<dbReference type="PANTHER" id="PTHR10612:SF34">
    <property type="entry name" value="APOLIPOPROTEIN D"/>
    <property type="match status" value="1"/>
</dbReference>
<evidence type="ECO:0000256" key="2">
    <source>
        <dbReference type="PIRNR" id="PIRNR036893"/>
    </source>
</evidence>
<gene>
    <name evidence="4" type="ORF">BN112_3861</name>
</gene>
<feature type="domain" description="Lipocalin/cytosolic fatty-acid binding" evidence="3">
    <location>
        <begin position="30"/>
        <end position="170"/>
    </location>
</feature>
<keyword evidence="2" id="KW-0446">Lipid-binding</keyword>
<comment type="subunit">
    <text evidence="2">Homodimer.</text>
</comment>
<keyword evidence="2" id="KW-0732">Signal</keyword>
<dbReference type="Pfam" id="PF08212">
    <property type="entry name" value="Lipocalin_2"/>
    <property type="match status" value="1"/>
</dbReference>
<dbReference type="GO" id="GO:0008289">
    <property type="term" value="F:lipid binding"/>
    <property type="evidence" value="ECO:0007669"/>
    <property type="project" value="UniProtKB-UniRule"/>
</dbReference>
<proteinExistence type="inferred from homology"/>
<dbReference type="KEGG" id="bbh:BN112_3861"/>
<dbReference type="InterPro" id="IPR022271">
    <property type="entry name" value="Lipocalin_ApoD"/>
</dbReference>
<organism evidence="4 5">
    <name type="scientific">Bordetella bronchiseptica 253</name>
    <dbReference type="NCBI Taxonomy" id="568707"/>
    <lineage>
        <taxon>Bacteria</taxon>
        <taxon>Pseudomonadati</taxon>
        <taxon>Pseudomonadota</taxon>
        <taxon>Betaproteobacteria</taxon>
        <taxon>Burkholderiales</taxon>
        <taxon>Alcaligenaceae</taxon>
        <taxon>Bordetella</taxon>
    </lineage>
</organism>
<evidence type="ECO:0000256" key="1">
    <source>
        <dbReference type="ARBA" id="ARBA00006889"/>
    </source>
</evidence>
<dbReference type="OrthoDB" id="9793905at2"/>
<sequence length="172" mass="18755">MFRLAFLFAAAALATGAVAAGPAVRTVESVDLARYAGKWYEIAHLPMFFQRQCVGDTTAEYTQNTDGSLAVNNRCRTKDGSIDAASGTATVVEGSGNAKLEVSFFKPFKGAYWIIGLDPDYRWAVVGSPDRDNLWILSRRTQLAPADLQNALAVAKAQGYALDELRYTPQQR</sequence>
<evidence type="ECO:0000313" key="4">
    <source>
        <dbReference type="EMBL" id="CCJ55775.1"/>
    </source>
</evidence>
<keyword evidence="2 4" id="KW-0449">Lipoprotein</keyword>
<comment type="subcellular location">
    <subcellularLocation>
        <location evidence="2">Cell outer membrane</location>
    </subcellularLocation>
</comment>
<dbReference type="PANTHER" id="PTHR10612">
    <property type="entry name" value="APOLIPOPROTEIN D"/>
    <property type="match status" value="1"/>
</dbReference>
<dbReference type="Gene3D" id="2.40.128.20">
    <property type="match status" value="1"/>
</dbReference>
<evidence type="ECO:0000313" key="5">
    <source>
        <dbReference type="Proteomes" id="UP000007564"/>
    </source>
</evidence>
<accession>A0A0C6PCB9</accession>
<dbReference type="SUPFAM" id="SSF50814">
    <property type="entry name" value="Lipocalins"/>
    <property type="match status" value="1"/>
</dbReference>
<feature type="signal peptide" evidence="2">
    <location>
        <begin position="1"/>
        <end position="19"/>
    </location>
</feature>
<dbReference type="GeneID" id="93205887"/>
<keyword evidence="2" id="KW-0472">Membrane</keyword>
<dbReference type="PROSITE" id="PS00213">
    <property type="entry name" value="LIPOCALIN"/>
    <property type="match status" value="1"/>
</dbReference>